<dbReference type="AlphaFoldDB" id="A0AAV2NMZ5"/>
<keyword evidence="3" id="KW-1185">Reference proteome</keyword>
<gene>
    <name evidence="2" type="ORF">LPLAT_LOCUS7179</name>
</gene>
<dbReference type="PANTHER" id="PTHR47331">
    <property type="entry name" value="PHD-TYPE DOMAIN-CONTAINING PROTEIN"/>
    <property type="match status" value="1"/>
</dbReference>
<evidence type="ECO:0000313" key="2">
    <source>
        <dbReference type="EMBL" id="CAL1681017.1"/>
    </source>
</evidence>
<proteinExistence type="predicted"/>
<organism evidence="2 3">
    <name type="scientific">Lasius platythorax</name>
    <dbReference type="NCBI Taxonomy" id="488582"/>
    <lineage>
        <taxon>Eukaryota</taxon>
        <taxon>Metazoa</taxon>
        <taxon>Ecdysozoa</taxon>
        <taxon>Arthropoda</taxon>
        <taxon>Hexapoda</taxon>
        <taxon>Insecta</taxon>
        <taxon>Pterygota</taxon>
        <taxon>Neoptera</taxon>
        <taxon>Endopterygota</taxon>
        <taxon>Hymenoptera</taxon>
        <taxon>Apocrita</taxon>
        <taxon>Aculeata</taxon>
        <taxon>Formicoidea</taxon>
        <taxon>Formicidae</taxon>
        <taxon>Formicinae</taxon>
        <taxon>Lasius</taxon>
        <taxon>Lasius</taxon>
    </lineage>
</organism>
<dbReference type="Pfam" id="PF17921">
    <property type="entry name" value="Integrase_H2C2"/>
    <property type="match status" value="1"/>
</dbReference>
<dbReference type="Proteomes" id="UP001497644">
    <property type="component" value="Chromosome 3"/>
</dbReference>
<reference evidence="2" key="1">
    <citation type="submission" date="2024-04" db="EMBL/GenBank/DDBJ databases">
        <authorList>
            <consortium name="Molecular Ecology Group"/>
        </authorList>
    </citation>
    <scope>NUCLEOTIDE SEQUENCE</scope>
</reference>
<accession>A0AAV2NMZ5</accession>
<sequence>MSELRLRKPIRVNSNLLALNPFIDKKELLRVGGRIQNSNLTFENKHPIILPSDDKFTQLLFEKKHRRLLHVGPQGLLCSVRERYWPLRGKGVARRVVHRCVVCFRNKPKTLSQIMEQLPADRVTPR</sequence>
<dbReference type="EMBL" id="OZ034826">
    <property type="protein sequence ID" value="CAL1681017.1"/>
    <property type="molecule type" value="Genomic_DNA"/>
</dbReference>
<name>A0AAV2NMZ5_9HYME</name>
<dbReference type="InterPro" id="IPR041588">
    <property type="entry name" value="Integrase_H2C2"/>
</dbReference>
<protein>
    <recommendedName>
        <fullName evidence="1">Integrase zinc-binding domain-containing protein</fullName>
    </recommendedName>
</protein>
<feature type="domain" description="Integrase zinc-binding" evidence="1">
    <location>
        <begin position="54"/>
        <end position="109"/>
    </location>
</feature>
<evidence type="ECO:0000259" key="1">
    <source>
        <dbReference type="Pfam" id="PF17921"/>
    </source>
</evidence>
<evidence type="ECO:0000313" key="3">
    <source>
        <dbReference type="Proteomes" id="UP001497644"/>
    </source>
</evidence>